<feature type="signal peptide" evidence="1">
    <location>
        <begin position="1"/>
        <end position="17"/>
    </location>
</feature>
<dbReference type="InterPro" id="IPR037293">
    <property type="entry name" value="Gal_Oxidase_central_sf"/>
</dbReference>
<dbReference type="PANTHER" id="PTHR32208">
    <property type="entry name" value="SECRETED PROTEIN-RELATED"/>
    <property type="match status" value="1"/>
</dbReference>
<evidence type="ECO:0000256" key="1">
    <source>
        <dbReference type="SAM" id="SignalP"/>
    </source>
</evidence>
<feature type="non-terminal residue" evidence="2">
    <location>
        <position position="152"/>
    </location>
</feature>
<dbReference type="Gene3D" id="2.130.10.80">
    <property type="entry name" value="Galactose oxidase/kelch, beta-propeller"/>
    <property type="match status" value="1"/>
</dbReference>
<proteinExistence type="predicted"/>
<accession>A0A4P9WUL1</accession>
<organism evidence="2 3">
    <name type="scientific">Caulochytrium protostelioides</name>
    <dbReference type="NCBI Taxonomy" id="1555241"/>
    <lineage>
        <taxon>Eukaryota</taxon>
        <taxon>Fungi</taxon>
        <taxon>Fungi incertae sedis</taxon>
        <taxon>Chytridiomycota</taxon>
        <taxon>Chytridiomycota incertae sedis</taxon>
        <taxon>Chytridiomycetes</taxon>
        <taxon>Caulochytriales</taxon>
        <taxon>Caulochytriaceae</taxon>
        <taxon>Caulochytrium</taxon>
    </lineage>
</organism>
<dbReference type="PANTHER" id="PTHR32208:SF21">
    <property type="entry name" value="LOW QUALITY PROTEIN: ALDEHYDE OXIDASE GLOX-LIKE"/>
    <property type="match status" value="1"/>
</dbReference>
<dbReference type="EMBL" id="ML010960">
    <property type="protein sequence ID" value="RKO95768.1"/>
    <property type="molecule type" value="Genomic_DNA"/>
</dbReference>
<protein>
    <recommendedName>
        <fullName evidence="4">Glyoxal oxidase N-terminal domain-containing protein</fullName>
    </recommendedName>
</protein>
<evidence type="ECO:0000313" key="2">
    <source>
        <dbReference type="EMBL" id="RKO95768.1"/>
    </source>
</evidence>
<evidence type="ECO:0000313" key="3">
    <source>
        <dbReference type="Proteomes" id="UP000268535"/>
    </source>
</evidence>
<name>A0A4P9WUL1_9FUNG</name>
<sequence>MLSGIVAMAWAAALGAALQPLSAAAQSAGAWEMWNTNTGVVCIHALLMPNDRLLCIERPRERPYTLNPNTQGETAAEIDISLSNQPFHVNPIHKNAFCGGHAQLADGTVLVAGGDARSLEADGIPFLYDGRKGVRLYRPCEADAVAAGTCKK</sequence>
<evidence type="ECO:0008006" key="4">
    <source>
        <dbReference type="Google" id="ProtNLM"/>
    </source>
</evidence>
<dbReference type="AlphaFoldDB" id="A0A4P9WUL1"/>
<reference evidence="3" key="1">
    <citation type="journal article" date="2018" name="Nat. Microbiol.">
        <title>Leveraging single-cell genomics to expand the fungal tree of life.</title>
        <authorList>
            <person name="Ahrendt S.R."/>
            <person name="Quandt C.A."/>
            <person name="Ciobanu D."/>
            <person name="Clum A."/>
            <person name="Salamov A."/>
            <person name="Andreopoulos B."/>
            <person name="Cheng J.F."/>
            <person name="Woyke T."/>
            <person name="Pelin A."/>
            <person name="Henrissat B."/>
            <person name="Reynolds N.K."/>
            <person name="Benny G.L."/>
            <person name="Smith M.E."/>
            <person name="James T.Y."/>
            <person name="Grigoriev I.V."/>
        </authorList>
    </citation>
    <scope>NUCLEOTIDE SEQUENCE [LARGE SCALE GENOMIC DNA]</scope>
    <source>
        <strain evidence="3">ATCC 52028</strain>
    </source>
</reference>
<keyword evidence="1" id="KW-0732">Signal</keyword>
<dbReference type="Proteomes" id="UP000268535">
    <property type="component" value="Unassembled WGS sequence"/>
</dbReference>
<feature type="chain" id="PRO_5020790392" description="Glyoxal oxidase N-terminal domain-containing protein" evidence="1">
    <location>
        <begin position="18"/>
        <end position="152"/>
    </location>
</feature>
<gene>
    <name evidence="2" type="ORF">CAUPRSCDRAFT_12533</name>
</gene>